<proteinExistence type="inferred from homology"/>
<dbReference type="PANTHER" id="PTHR46847">
    <property type="entry name" value="D-ALLOSE-BINDING PERIPLASMIC PROTEIN-RELATED"/>
    <property type="match status" value="1"/>
</dbReference>
<evidence type="ECO:0000256" key="1">
    <source>
        <dbReference type="ARBA" id="ARBA00004196"/>
    </source>
</evidence>
<comment type="similarity">
    <text evidence="2">Belongs to the bacterial solute-binding protein 2 family.</text>
</comment>
<dbReference type="Pfam" id="PF13407">
    <property type="entry name" value="Peripla_BP_4"/>
    <property type="match status" value="1"/>
</dbReference>
<name>A0ABX6QU91_9HYPH</name>
<evidence type="ECO:0000313" key="6">
    <source>
        <dbReference type="EMBL" id="QLF71857.1"/>
    </source>
</evidence>
<dbReference type="InterPro" id="IPR025997">
    <property type="entry name" value="SBP_2_dom"/>
</dbReference>
<keyword evidence="3 4" id="KW-0732">Signal</keyword>
<feature type="signal peptide" evidence="4">
    <location>
        <begin position="1"/>
        <end position="24"/>
    </location>
</feature>
<gene>
    <name evidence="6" type="ORF">FE840_019855</name>
</gene>
<dbReference type="PANTHER" id="PTHR46847:SF1">
    <property type="entry name" value="D-ALLOSE-BINDING PERIPLASMIC PROTEIN-RELATED"/>
    <property type="match status" value="1"/>
</dbReference>
<organism evidence="6 7">
    <name type="scientific">Peteryoungia desertarenae</name>
    <dbReference type="NCBI Taxonomy" id="1813451"/>
    <lineage>
        <taxon>Bacteria</taxon>
        <taxon>Pseudomonadati</taxon>
        <taxon>Pseudomonadota</taxon>
        <taxon>Alphaproteobacteria</taxon>
        <taxon>Hyphomicrobiales</taxon>
        <taxon>Rhizobiaceae</taxon>
        <taxon>Peteryoungia</taxon>
    </lineage>
</organism>
<evidence type="ECO:0000256" key="2">
    <source>
        <dbReference type="ARBA" id="ARBA00007639"/>
    </source>
</evidence>
<dbReference type="SUPFAM" id="SSF53822">
    <property type="entry name" value="Periplasmic binding protein-like I"/>
    <property type="match status" value="1"/>
</dbReference>
<evidence type="ECO:0000313" key="7">
    <source>
        <dbReference type="Proteomes" id="UP000308530"/>
    </source>
</evidence>
<evidence type="ECO:0000259" key="5">
    <source>
        <dbReference type="Pfam" id="PF13407"/>
    </source>
</evidence>
<dbReference type="Gene3D" id="3.40.50.2300">
    <property type="match status" value="2"/>
</dbReference>
<geneLocation type="plasmid" evidence="6 7">
    <name>pPRADMK78_01</name>
</geneLocation>
<feature type="chain" id="PRO_5046916480" evidence="4">
    <location>
        <begin position="25"/>
        <end position="379"/>
    </location>
</feature>
<comment type="subcellular location">
    <subcellularLocation>
        <location evidence="1">Cell envelope</location>
    </subcellularLocation>
</comment>
<dbReference type="RefSeq" id="WP_138289137.1">
    <property type="nucleotide sequence ID" value="NZ_CP058351.1"/>
</dbReference>
<keyword evidence="6" id="KW-0614">Plasmid</keyword>
<feature type="domain" description="Periplasmic binding protein" evidence="5">
    <location>
        <begin position="58"/>
        <end position="317"/>
    </location>
</feature>
<protein>
    <submittedName>
        <fullName evidence="6">Substrate-binding domain-containing protein</fullName>
    </submittedName>
</protein>
<dbReference type="InterPro" id="IPR028082">
    <property type="entry name" value="Peripla_BP_I"/>
</dbReference>
<dbReference type="Proteomes" id="UP000308530">
    <property type="component" value="Plasmid pPRADMK78_01"/>
</dbReference>
<evidence type="ECO:0000256" key="4">
    <source>
        <dbReference type="SAM" id="SignalP"/>
    </source>
</evidence>
<sequence>MRILKNAATAVTLGLFAATPYAQAQDGYQGVPRTFLWNPGSVAIYDAAEHKKDGPYTIGFSNASISNPWRVAMLHGIEAAAERHKDKLARFIVTDASDDPSTQAADIQDLIAQGVDILLVSPVTAEALDPVIRRATRQGVPVVLVDRAVTDPENFITFVTASDQALGRISAQWLAEKLNFEGDVVMLGGLAGASPAEARIQAALEVFNQYPGINVLDTQYTSWSPANGKTIMQALIQRFGDGIDGVWSDSGLQGSGSIEAFLAAGYAAGSIPPHTGGDFNAMYQLSVQHDVPMIGIDYPPAMGAVAFDTLFDVLDGKGIPRRIEVNQQVVVSRGHETPSVSADVFVDEYALMDMPGSVIMSSGVGADYNPETFTADYPR</sequence>
<keyword evidence="7" id="KW-1185">Reference proteome</keyword>
<reference evidence="6 7" key="1">
    <citation type="submission" date="2020-06" db="EMBL/GenBank/DDBJ databases">
        <title>Genome sequence of Rhizobium sp strain ADMK78.</title>
        <authorList>
            <person name="Rahi P."/>
        </authorList>
    </citation>
    <scope>NUCLEOTIDE SEQUENCE [LARGE SCALE GENOMIC DNA]</scope>
    <source>
        <strain evidence="6 7">ADMK78</strain>
        <plasmid evidence="6 7">pPRADMK78_01</plasmid>
    </source>
</reference>
<dbReference type="EMBL" id="CP058351">
    <property type="protein sequence ID" value="QLF71857.1"/>
    <property type="molecule type" value="Genomic_DNA"/>
</dbReference>
<evidence type="ECO:0000256" key="3">
    <source>
        <dbReference type="ARBA" id="ARBA00022729"/>
    </source>
</evidence>
<accession>A0ABX6QU91</accession>